<protein>
    <recommendedName>
        <fullName evidence="3">DUF4145 domain-containing protein</fullName>
    </recommendedName>
</protein>
<dbReference type="Gene3D" id="1.20.120.330">
    <property type="entry name" value="Nucleotidyltransferases domain 2"/>
    <property type="match status" value="1"/>
</dbReference>
<evidence type="ECO:0000313" key="2">
    <source>
        <dbReference type="Proteomes" id="UP000007838"/>
    </source>
</evidence>
<dbReference type="Proteomes" id="UP000007838">
    <property type="component" value="Plasmid pEcWSU1_A"/>
</dbReference>
<sequence>MLIGKRSKGIRSLSLNSQCNSFGIRRNYFRNNKEVCMAIRDMETMLLNIRNKKIVPLMEESMRCYNAFAYRASISTAFNAMFHDLCDKLEALKETNSSIKALYQEIERKKQQQEVYESYLIDNLASNNLISKLEKDILDGMRVMRNKASHPTDHEPTAEEARYVFTTIIDLVLSKGRILSRSAADDILSLLKDNNYFPSKSDFKENTKIVRYDIDSIHESALLYLVSKVIDSISNDPDEENYVLFFTYLFLIRIEMTYLKL</sequence>
<dbReference type="AlphaFoldDB" id="G8LQ91"/>
<accession>G8LQ91</accession>
<dbReference type="KEGG" id="eec:EcWSU1_A013"/>
<name>G8LQ91_9ENTR</name>
<proteinExistence type="predicted"/>
<dbReference type="EMBL" id="CP002887">
    <property type="protein sequence ID" value="AEW75987.1"/>
    <property type="molecule type" value="Genomic_DNA"/>
</dbReference>
<reference evidence="1 2" key="1">
    <citation type="journal article" date="2011" name="Stand. Genomic Sci.">
        <title>Complete genome of the onion pathogen Enterobacter cloacae EcWSU1.</title>
        <authorList>
            <person name="Humann J.L."/>
            <person name="Wildung M."/>
            <person name="Cheng C.H."/>
            <person name="Lee T."/>
            <person name="Stewart J.E."/>
            <person name="Drew J.C."/>
            <person name="Triplett E.W."/>
            <person name="Main D."/>
            <person name="Schroeder B.K."/>
        </authorList>
    </citation>
    <scope>NUCLEOTIDE SEQUENCE [LARGE SCALE GENOMIC DNA]</scope>
    <source>
        <strain evidence="1 2">EcWSU1</strain>
        <plasmid evidence="1 2">pEcWSU1_A</plasmid>
    </source>
</reference>
<dbReference type="HOGENOM" id="CLU_1064520_0_0_6"/>
<evidence type="ECO:0008006" key="3">
    <source>
        <dbReference type="Google" id="ProtNLM"/>
    </source>
</evidence>
<dbReference type="eggNOG" id="ENOG502ZB2S">
    <property type="taxonomic scope" value="Bacteria"/>
</dbReference>
<geneLocation type="plasmid" evidence="1 2">
    <name>pEcWSU1_A</name>
</geneLocation>
<gene>
    <name evidence="1" type="ORF">EcWSU1_A013</name>
</gene>
<keyword evidence="1" id="KW-0614">Plasmid</keyword>
<evidence type="ECO:0000313" key="1">
    <source>
        <dbReference type="EMBL" id="AEW75987.1"/>
    </source>
</evidence>
<organism evidence="1 2">
    <name type="scientific">Enterobacter ludwigii</name>
    <dbReference type="NCBI Taxonomy" id="299767"/>
    <lineage>
        <taxon>Bacteria</taxon>
        <taxon>Pseudomonadati</taxon>
        <taxon>Pseudomonadota</taxon>
        <taxon>Gammaproteobacteria</taxon>
        <taxon>Enterobacterales</taxon>
        <taxon>Enterobacteriaceae</taxon>
        <taxon>Enterobacter</taxon>
        <taxon>Enterobacter cloacae complex</taxon>
    </lineage>
</organism>